<evidence type="ECO:0000256" key="2">
    <source>
        <dbReference type="ARBA" id="ARBA00023150"/>
    </source>
</evidence>
<organism evidence="4 5">
    <name type="scientific">Natronincola peptidivorans</name>
    <dbReference type="NCBI Taxonomy" id="426128"/>
    <lineage>
        <taxon>Bacteria</taxon>
        <taxon>Bacillati</taxon>
        <taxon>Bacillota</taxon>
        <taxon>Clostridia</taxon>
        <taxon>Peptostreptococcales</taxon>
        <taxon>Natronincolaceae</taxon>
        <taxon>Natronincola</taxon>
    </lineage>
</organism>
<comment type="pathway">
    <text evidence="1">Cofactor biosynthesis; molybdopterin biosynthesis.</text>
</comment>
<dbReference type="SUPFAM" id="SSF53218">
    <property type="entry name" value="Molybdenum cofactor biosynthesis proteins"/>
    <property type="match status" value="1"/>
</dbReference>
<sequence>MIFTVGVITASDKGSIGERKDTSGPLIAEMLQDSGGVLKEYLIIPDERNKIADSLKYMCDEAKLDIVFTTGGTGFSPRDVTPEATLDVVDRLAPGISEAIRMRSLSITPKAMLSRAVAGMRKETLIINLPGSPKGVKESLEVILPVLQHGIGILKGIEGECGNHKK</sequence>
<keyword evidence="2" id="KW-0501">Molybdenum cofactor biosynthesis</keyword>
<dbReference type="InterPro" id="IPR051920">
    <property type="entry name" value="MPT_Adenylyltrnsfr/MoaC-Rel"/>
</dbReference>
<name>A0A1H9Z556_9FIRM</name>
<accession>A0A1H9Z556</accession>
<evidence type="ECO:0000256" key="1">
    <source>
        <dbReference type="ARBA" id="ARBA00005046"/>
    </source>
</evidence>
<dbReference type="GO" id="GO:0006777">
    <property type="term" value="P:Mo-molybdopterin cofactor biosynthetic process"/>
    <property type="evidence" value="ECO:0007669"/>
    <property type="project" value="UniProtKB-KW"/>
</dbReference>
<keyword evidence="4" id="KW-0548">Nucleotidyltransferase</keyword>
<dbReference type="Pfam" id="PF00994">
    <property type="entry name" value="MoCF_biosynth"/>
    <property type="match status" value="1"/>
</dbReference>
<dbReference type="PANTHER" id="PTHR43764:SF1">
    <property type="entry name" value="MOLYBDOPTERIN MOLYBDOTRANSFERASE"/>
    <property type="match status" value="1"/>
</dbReference>
<evidence type="ECO:0000313" key="4">
    <source>
        <dbReference type="EMBL" id="SES76190.1"/>
    </source>
</evidence>
<keyword evidence="5" id="KW-1185">Reference proteome</keyword>
<gene>
    <name evidence="4" type="ORF">SAMN05660297_00537</name>
</gene>
<dbReference type="PANTHER" id="PTHR43764">
    <property type="entry name" value="MOLYBDENUM COFACTOR BIOSYNTHESIS"/>
    <property type="match status" value="1"/>
</dbReference>
<dbReference type="InterPro" id="IPR036425">
    <property type="entry name" value="MoaB/Mog-like_dom_sf"/>
</dbReference>
<feature type="domain" description="MoaB/Mog" evidence="3">
    <location>
        <begin position="6"/>
        <end position="150"/>
    </location>
</feature>
<proteinExistence type="predicted"/>
<dbReference type="RefSeq" id="WP_330387784.1">
    <property type="nucleotide sequence ID" value="NZ_FOHU01000001.1"/>
</dbReference>
<reference evidence="4 5" key="1">
    <citation type="submission" date="2016-10" db="EMBL/GenBank/DDBJ databases">
        <authorList>
            <person name="de Groot N.N."/>
        </authorList>
    </citation>
    <scope>NUCLEOTIDE SEQUENCE [LARGE SCALE GENOMIC DNA]</scope>
    <source>
        <strain evidence="4 5">DSM 18979</strain>
    </source>
</reference>
<dbReference type="InterPro" id="IPR001453">
    <property type="entry name" value="MoaB/Mog_dom"/>
</dbReference>
<dbReference type="Gene3D" id="3.40.980.10">
    <property type="entry name" value="MoaB/Mog-like domain"/>
    <property type="match status" value="1"/>
</dbReference>
<dbReference type="CDD" id="cd00886">
    <property type="entry name" value="MogA_MoaB"/>
    <property type="match status" value="1"/>
</dbReference>
<dbReference type="Proteomes" id="UP000199568">
    <property type="component" value="Unassembled WGS sequence"/>
</dbReference>
<dbReference type="NCBIfam" id="TIGR00177">
    <property type="entry name" value="molyb_syn"/>
    <property type="match status" value="1"/>
</dbReference>
<dbReference type="STRING" id="426128.SAMN05660297_00537"/>
<dbReference type="SMART" id="SM00852">
    <property type="entry name" value="MoCF_biosynth"/>
    <property type="match status" value="1"/>
</dbReference>
<evidence type="ECO:0000259" key="3">
    <source>
        <dbReference type="SMART" id="SM00852"/>
    </source>
</evidence>
<keyword evidence="4" id="KW-0808">Transferase</keyword>
<protein>
    <submittedName>
        <fullName evidence="4">Molybdopterin adenylyltransferase</fullName>
    </submittedName>
</protein>
<dbReference type="GO" id="GO:0016779">
    <property type="term" value="F:nucleotidyltransferase activity"/>
    <property type="evidence" value="ECO:0007669"/>
    <property type="project" value="UniProtKB-KW"/>
</dbReference>
<evidence type="ECO:0000313" key="5">
    <source>
        <dbReference type="Proteomes" id="UP000199568"/>
    </source>
</evidence>
<dbReference type="EMBL" id="FOHU01000001">
    <property type="protein sequence ID" value="SES76190.1"/>
    <property type="molecule type" value="Genomic_DNA"/>
</dbReference>
<dbReference type="AlphaFoldDB" id="A0A1H9Z556"/>